<dbReference type="InterPro" id="IPR057739">
    <property type="entry name" value="Glyco_hydro_29_N"/>
</dbReference>
<name>A0AAJ1BAA3_9ACTO</name>
<organism evidence="10 11">
    <name type="scientific">Varibaculum cambriense</name>
    <dbReference type="NCBI Taxonomy" id="184870"/>
    <lineage>
        <taxon>Bacteria</taxon>
        <taxon>Bacillati</taxon>
        <taxon>Actinomycetota</taxon>
        <taxon>Actinomycetes</taxon>
        <taxon>Actinomycetales</taxon>
        <taxon>Actinomycetaceae</taxon>
        <taxon>Varibaculum</taxon>
    </lineage>
</organism>
<dbReference type="GO" id="GO:0016139">
    <property type="term" value="P:glycoside catabolic process"/>
    <property type="evidence" value="ECO:0007669"/>
    <property type="project" value="TreeGrafter"/>
</dbReference>
<evidence type="ECO:0000256" key="4">
    <source>
        <dbReference type="ARBA" id="ARBA00022801"/>
    </source>
</evidence>
<sequence length="1071" mass="116103">MKKSLKRLLRSCAVFLFSASLSIGALGSISLAHAADTDLLNVAFGGSLESGGLTTQADEILKGAVTRKDGGETQETGKIVLAGGNQGLFYTSARTSGTGTVFFTLGEGVATNGFTAEVKYIPQANQNNLATIFSAGGNLFVRYVDAGHLEYGLSYQQGGRWADTKQTILAPPAGKEHALSVTVWPKNGGTAVRVAVDGNEYPEIVSPAPAAVSNGLESKFGFGAEVHTAPNAQNRGLKGSLQALRFTPANSYNYQDGFEFQPAESQEGNPDDVPCAAWEEIEPATQIAVSPADCREHILKKASLARPTREQLRWQEQELTAFIHYGVNTFYNQGWGHGTEDPQRFAPTDLDVDQWVKNLAEAGFGTVILTVKHHDGFLLYDSRYTDHDIGSSAVPNADIPRDVAKAAKKYGMRVGFYLSPADSSAEIKGLFGNGSAKTERTIPTLIDGDDRSGKIDKFYKYPATDYGEYFLNQLYEVLTQYGDVDEVWFDGAAGNTDKYELFDYSAYYDLIRQLQPNAVIAVGGPDVRWIGNEEGRGRANEPSVIPVKQLESGKIDISGQAGHFNQNLGSDDQIVNAVRSGGAQYLRWWPAEADMKLTRDWFWQIDADEDNSTVKSGTALWNKYLENVARNSVMLLNVPPNKTGKFSANEIKALQDFAVERRKAFALDHALGRPVNVGGENTRVYTDNNLRTGGQAFTGETSFEVDLGAEKTVNYVSLAEDTLKNGQNIQSFVIEKETADGWQPVKINRNSATGTVGVRRIVQLAAPETAQKIRVRVTDNRGPFALSDLRLFGSANQDPEVQLDYYVDSAAKEAGLGTLASPFNSLEQLRGLRLPKGAKIHLKSGAVFPQSDLRYYGFGTDEQPIIVDVYGGDQLPKVGEGTAWDEFAPKMAAGWQLNLPKPQKPDAKIAASEWQDVPGSSDCGQGKVSQSRAVTTTDYRWDTTRWILDDANAVEKTETRLREMTAAEKSACPGNKPGESGGESEKPGTNAPGEKPGTAGKPGTTAPSGGMNTSNSKRISNAQQNDADRQVRNPDLVNTGTSAGELLLLTLLGMPLGLTLVLVNNYRSKQR</sequence>
<dbReference type="InterPro" id="IPR017853">
    <property type="entry name" value="GH"/>
</dbReference>
<dbReference type="Gene3D" id="2.60.120.260">
    <property type="entry name" value="Galactose-binding domain-like"/>
    <property type="match status" value="1"/>
</dbReference>
<dbReference type="Pfam" id="PF01120">
    <property type="entry name" value="Alpha_L_fucos"/>
    <property type="match status" value="1"/>
</dbReference>
<keyword evidence="7" id="KW-0472">Membrane</keyword>
<evidence type="ECO:0000259" key="9">
    <source>
        <dbReference type="Pfam" id="PF01120"/>
    </source>
</evidence>
<dbReference type="Proteomes" id="UP001200537">
    <property type="component" value="Unassembled WGS sequence"/>
</dbReference>
<dbReference type="EMBL" id="JAKNHJ010000001">
    <property type="protein sequence ID" value="MCG4617044.1"/>
    <property type="molecule type" value="Genomic_DNA"/>
</dbReference>
<reference evidence="10" key="1">
    <citation type="submission" date="2022-01" db="EMBL/GenBank/DDBJ databases">
        <title>Collection of gut derived symbiotic bacterial strains cultured from healthy donors.</title>
        <authorList>
            <person name="Lin H."/>
            <person name="Kohout C."/>
            <person name="Waligurski E."/>
            <person name="Pamer E.G."/>
        </authorList>
    </citation>
    <scope>NUCLEOTIDE SEQUENCE</scope>
    <source>
        <strain evidence="10">DFI.7.46</strain>
    </source>
</reference>
<feature type="transmembrane region" description="Helical" evidence="7">
    <location>
        <begin position="1046"/>
        <end position="1066"/>
    </location>
</feature>
<dbReference type="SUPFAM" id="SSF51445">
    <property type="entry name" value="(Trans)glycosidases"/>
    <property type="match status" value="1"/>
</dbReference>
<keyword evidence="4" id="KW-0378">Hydrolase</keyword>
<dbReference type="GO" id="GO:0005764">
    <property type="term" value="C:lysosome"/>
    <property type="evidence" value="ECO:0007669"/>
    <property type="project" value="TreeGrafter"/>
</dbReference>
<dbReference type="GO" id="GO:0006004">
    <property type="term" value="P:fucose metabolic process"/>
    <property type="evidence" value="ECO:0007669"/>
    <property type="project" value="TreeGrafter"/>
</dbReference>
<dbReference type="InterPro" id="IPR008979">
    <property type="entry name" value="Galactose-bd-like_sf"/>
</dbReference>
<feature type="signal peptide" evidence="8">
    <location>
        <begin position="1"/>
        <end position="34"/>
    </location>
</feature>
<feature type="domain" description="Glycoside hydrolase family 29 N-terminal" evidence="9">
    <location>
        <begin position="328"/>
        <end position="657"/>
    </location>
</feature>
<evidence type="ECO:0000256" key="1">
    <source>
        <dbReference type="ARBA" id="ARBA00007951"/>
    </source>
</evidence>
<feature type="compositionally biased region" description="Polar residues" evidence="6">
    <location>
        <begin position="1005"/>
        <end position="1025"/>
    </location>
</feature>
<protein>
    <recommendedName>
        <fullName evidence="2">alpha-L-fucosidase</fullName>
        <ecNumber evidence="2">3.2.1.51</ecNumber>
    </recommendedName>
</protein>
<evidence type="ECO:0000313" key="11">
    <source>
        <dbReference type="Proteomes" id="UP001200537"/>
    </source>
</evidence>
<feature type="chain" id="PRO_5042550468" description="alpha-L-fucosidase" evidence="8">
    <location>
        <begin position="35"/>
        <end position="1071"/>
    </location>
</feature>
<evidence type="ECO:0000256" key="2">
    <source>
        <dbReference type="ARBA" id="ARBA00012662"/>
    </source>
</evidence>
<evidence type="ECO:0000256" key="8">
    <source>
        <dbReference type="SAM" id="SignalP"/>
    </source>
</evidence>
<dbReference type="PANTHER" id="PTHR10030:SF37">
    <property type="entry name" value="ALPHA-L-FUCOSIDASE-RELATED"/>
    <property type="match status" value="1"/>
</dbReference>
<evidence type="ECO:0000256" key="3">
    <source>
        <dbReference type="ARBA" id="ARBA00022729"/>
    </source>
</evidence>
<keyword evidence="7" id="KW-0812">Transmembrane</keyword>
<dbReference type="InterPro" id="IPR000933">
    <property type="entry name" value="Glyco_hydro_29"/>
</dbReference>
<dbReference type="Gene3D" id="3.20.20.80">
    <property type="entry name" value="Glycosidases"/>
    <property type="match status" value="1"/>
</dbReference>
<dbReference type="RefSeq" id="WP_238127449.1">
    <property type="nucleotide sequence ID" value="NZ_JAGZVZ010000003.1"/>
</dbReference>
<dbReference type="GO" id="GO:0004560">
    <property type="term" value="F:alpha-L-fucosidase activity"/>
    <property type="evidence" value="ECO:0007669"/>
    <property type="project" value="InterPro"/>
</dbReference>
<evidence type="ECO:0000256" key="6">
    <source>
        <dbReference type="SAM" id="MobiDB-lite"/>
    </source>
</evidence>
<feature type="region of interest" description="Disordered" evidence="6">
    <location>
        <begin position="964"/>
        <end position="1034"/>
    </location>
</feature>
<dbReference type="EC" id="3.2.1.51" evidence="2"/>
<keyword evidence="3 8" id="KW-0732">Signal</keyword>
<dbReference type="SMART" id="SM00812">
    <property type="entry name" value="Alpha_L_fucos"/>
    <property type="match status" value="1"/>
</dbReference>
<proteinExistence type="inferred from homology"/>
<dbReference type="SUPFAM" id="SSF49785">
    <property type="entry name" value="Galactose-binding domain-like"/>
    <property type="match status" value="1"/>
</dbReference>
<accession>A0AAJ1BAA3</accession>
<comment type="similarity">
    <text evidence="1">Belongs to the glycosyl hydrolase 29 family.</text>
</comment>
<keyword evidence="5" id="KW-0326">Glycosidase</keyword>
<gene>
    <name evidence="10" type="ORF">L0M99_00845</name>
</gene>
<dbReference type="AlphaFoldDB" id="A0AAJ1BAA3"/>
<keyword evidence="7" id="KW-1133">Transmembrane helix</keyword>
<comment type="caution">
    <text evidence="10">The sequence shown here is derived from an EMBL/GenBank/DDBJ whole genome shotgun (WGS) entry which is preliminary data.</text>
</comment>
<evidence type="ECO:0000256" key="7">
    <source>
        <dbReference type="SAM" id="Phobius"/>
    </source>
</evidence>
<evidence type="ECO:0000313" key="10">
    <source>
        <dbReference type="EMBL" id="MCG4617044.1"/>
    </source>
</evidence>
<evidence type="ECO:0000256" key="5">
    <source>
        <dbReference type="ARBA" id="ARBA00023295"/>
    </source>
</evidence>
<dbReference type="PANTHER" id="PTHR10030">
    <property type="entry name" value="ALPHA-L-FUCOSIDASE"/>
    <property type="match status" value="1"/>
</dbReference>